<dbReference type="PANTHER" id="PTHR36054:SF2">
    <property type="entry name" value="PROTEIN SICKLE"/>
    <property type="match status" value="1"/>
</dbReference>
<sequence>MDTGEQAGEESSANRRERLLALRSSAAAAASSTSSSSSPSAAPPPPAWDLPEPDLAPTSSAPRPRSRFDFYTNPGAAFSSSAAAVPQKRKSADPPGPNPAPAPPHGNSGNNYPPPHQHHMAQSPMEGAPGNSPWRGPMQFQTPMSGYRGTPPGPPPHWNPHSASPAQDPYPHPPNFGFRGPNVGRGGSPMNYGPGGSPMNYGPRGSPMNYGPGGSPMSYEPRGSPRSYVPRGSPHSSSGRGRGENYYQSPGSRGRGGRGGFQNHSGSQDQRNFYRKSMVDDPWQGLQPIVGSILPIDGAKSWLPESLRKKETPNQGRGGNFYHSPGSRGRGGRGGFQNHSGSQDQRNFYRKSMVDDPWQGLQPIVGNILKPVDGAKSWLPESLRKKETPNQGRTISNPTSGLSLAEYLASSFNEASNESNET</sequence>
<dbReference type="GO" id="GO:0000398">
    <property type="term" value="P:mRNA splicing, via spliceosome"/>
    <property type="evidence" value="ECO:0007669"/>
    <property type="project" value="InterPro"/>
</dbReference>
<dbReference type="PANTHER" id="PTHR36054">
    <property type="entry name" value="PROTEIN SICKLE"/>
    <property type="match status" value="1"/>
</dbReference>
<dbReference type="Pfam" id="PF15502">
    <property type="entry name" value="MPLKIP"/>
    <property type="match status" value="2"/>
</dbReference>
<feature type="compositionally biased region" description="Pro residues" evidence="1">
    <location>
        <begin position="94"/>
        <end position="104"/>
    </location>
</feature>
<feature type="region of interest" description="Disordered" evidence="1">
    <location>
        <begin position="380"/>
        <end position="401"/>
    </location>
</feature>
<protein>
    <submittedName>
        <fullName evidence="2">Uncharacterized protein</fullName>
    </submittedName>
</protein>
<dbReference type="EMBL" id="LT934111">
    <property type="protein sequence ID" value="VAH08765.1"/>
    <property type="molecule type" value="Genomic_DNA"/>
</dbReference>
<feature type="region of interest" description="Disordered" evidence="1">
    <location>
        <begin position="1"/>
        <end position="279"/>
    </location>
</feature>
<keyword evidence="3" id="KW-1185">Reference proteome</keyword>
<feature type="compositionally biased region" description="Low complexity" evidence="1">
    <location>
        <begin position="21"/>
        <end position="40"/>
    </location>
</feature>
<dbReference type="GO" id="GO:0035196">
    <property type="term" value="P:miRNA processing"/>
    <property type="evidence" value="ECO:0007669"/>
    <property type="project" value="InterPro"/>
</dbReference>
<feature type="compositionally biased region" description="Low complexity" evidence="1">
    <location>
        <begin position="230"/>
        <end position="239"/>
    </location>
</feature>
<accession>A0A9R0UXV2</accession>
<evidence type="ECO:0000256" key="1">
    <source>
        <dbReference type="SAM" id="MobiDB-lite"/>
    </source>
</evidence>
<dbReference type="Proteomes" id="UP000324705">
    <property type="component" value="Chromosome 1A"/>
</dbReference>
<dbReference type="InterPro" id="IPR039292">
    <property type="entry name" value="SICKLE"/>
</dbReference>
<evidence type="ECO:0000313" key="2">
    <source>
        <dbReference type="EMBL" id="VAH08765.1"/>
    </source>
</evidence>
<dbReference type="Gramene" id="TRITD1Av1G187520.1">
    <property type="protein sequence ID" value="TRITD1Av1G187520.1"/>
    <property type="gene ID" value="TRITD1Av1G187520"/>
</dbReference>
<organism evidence="2 3">
    <name type="scientific">Triticum turgidum subsp. durum</name>
    <name type="common">Durum wheat</name>
    <name type="synonym">Triticum durum</name>
    <dbReference type="NCBI Taxonomy" id="4567"/>
    <lineage>
        <taxon>Eukaryota</taxon>
        <taxon>Viridiplantae</taxon>
        <taxon>Streptophyta</taxon>
        <taxon>Embryophyta</taxon>
        <taxon>Tracheophyta</taxon>
        <taxon>Spermatophyta</taxon>
        <taxon>Magnoliopsida</taxon>
        <taxon>Liliopsida</taxon>
        <taxon>Poales</taxon>
        <taxon>Poaceae</taxon>
        <taxon>BOP clade</taxon>
        <taxon>Pooideae</taxon>
        <taxon>Triticodae</taxon>
        <taxon>Triticeae</taxon>
        <taxon>Triticinae</taxon>
        <taxon>Triticum</taxon>
    </lineage>
</organism>
<gene>
    <name evidence="2" type="ORF">TRITD_1Av1G187520</name>
</gene>
<feature type="compositionally biased region" description="Polar residues" evidence="1">
    <location>
        <begin position="389"/>
        <end position="401"/>
    </location>
</feature>
<dbReference type="InterPro" id="IPR028265">
    <property type="entry name" value="TTDN1/SICKLE"/>
</dbReference>
<feature type="compositionally biased region" description="Polar residues" evidence="1">
    <location>
        <begin position="337"/>
        <end position="346"/>
    </location>
</feature>
<dbReference type="OMA" id="KGRFKFY"/>
<dbReference type="AlphaFoldDB" id="A0A9R0UXV2"/>
<feature type="region of interest" description="Disordered" evidence="1">
    <location>
        <begin position="304"/>
        <end position="350"/>
    </location>
</feature>
<evidence type="ECO:0000313" key="3">
    <source>
        <dbReference type="Proteomes" id="UP000324705"/>
    </source>
</evidence>
<reference evidence="2 3" key="1">
    <citation type="submission" date="2017-09" db="EMBL/GenBank/DDBJ databases">
        <authorList>
            <consortium name="International Durum Wheat Genome Sequencing Consortium (IDWGSC)"/>
            <person name="Milanesi L."/>
        </authorList>
    </citation>
    <scope>NUCLEOTIDE SEQUENCE [LARGE SCALE GENOMIC DNA]</scope>
    <source>
        <strain evidence="3">cv. Svevo</strain>
    </source>
</reference>
<name>A0A9R0UXV2_TRITD</name>
<feature type="compositionally biased region" description="Polar residues" evidence="1">
    <location>
        <begin position="262"/>
        <end position="271"/>
    </location>
</feature>
<proteinExistence type="predicted"/>